<evidence type="ECO:0008006" key="4">
    <source>
        <dbReference type="Google" id="ProtNLM"/>
    </source>
</evidence>
<evidence type="ECO:0000313" key="2">
    <source>
        <dbReference type="EMBL" id="QJW98735.1"/>
    </source>
</evidence>
<protein>
    <recommendedName>
        <fullName evidence="4">HEAT repeat domain-containing protein</fullName>
    </recommendedName>
</protein>
<sequence>MTSHVSGAFRILVAVGALACAAGNAGAQLKKPTPEQIDKDIKAVVAGGNGRTFALKRLGEYEAPLEDKQKEVAELLMKLVKDSKDYNACRSLAVWATDTELKALIEFLDTGDISKAAVYVYSKKKYPAAAKALAARLADGAKDYKVLTEALVLQGSEAEDDVIPYLSETKKPSQKFALEILTKVGTKKSLDPLNKLVASSKDGGVVTPAKQAIKKIEEREKGDKKKE</sequence>
<evidence type="ECO:0000256" key="1">
    <source>
        <dbReference type="SAM" id="SignalP"/>
    </source>
</evidence>
<organism evidence="2 3">
    <name type="scientific">Frigoriglobus tundricola</name>
    <dbReference type="NCBI Taxonomy" id="2774151"/>
    <lineage>
        <taxon>Bacteria</taxon>
        <taxon>Pseudomonadati</taxon>
        <taxon>Planctomycetota</taxon>
        <taxon>Planctomycetia</taxon>
        <taxon>Gemmatales</taxon>
        <taxon>Gemmataceae</taxon>
        <taxon>Frigoriglobus</taxon>
    </lineage>
</organism>
<keyword evidence="1" id="KW-0732">Signal</keyword>
<feature type="signal peptide" evidence="1">
    <location>
        <begin position="1"/>
        <end position="27"/>
    </location>
</feature>
<proteinExistence type="predicted"/>
<dbReference type="Gene3D" id="1.25.10.10">
    <property type="entry name" value="Leucine-rich Repeat Variant"/>
    <property type="match status" value="1"/>
</dbReference>
<dbReference type="KEGG" id="ftj:FTUN_6330"/>
<evidence type="ECO:0000313" key="3">
    <source>
        <dbReference type="Proteomes" id="UP000503447"/>
    </source>
</evidence>
<dbReference type="RefSeq" id="WP_171473842.1">
    <property type="nucleotide sequence ID" value="NZ_CP053452.2"/>
</dbReference>
<keyword evidence="3" id="KW-1185">Reference proteome</keyword>
<dbReference type="EMBL" id="CP053452">
    <property type="protein sequence ID" value="QJW98735.1"/>
    <property type="molecule type" value="Genomic_DNA"/>
</dbReference>
<feature type="chain" id="PRO_5026942496" description="HEAT repeat domain-containing protein" evidence="1">
    <location>
        <begin position="28"/>
        <end position="227"/>
    </location>
</feature>
<dbReference type="AlphaFoldDB" id="A0A6M5YXM4"/>
<gene>
    <name evidence="2" type="ORF">FTUN_6330</name>
</gene>
<name>A0A6M5YXM4_9BACT</name>
<dbReference type="InterPro" id="IPR011989">
    <property type="entry name" value="ARM-like"/>
</dbReference>
<dbReference type="Proteomes" id="UP000503447">
    <property type="component" value="Chromosome"/>
</dbReference>
<accession>A0A6M5YXM4</accession>
<reference evidence="3" key="1">
    <citation type="submission" date="2020-05" db="EMBL/GenBank/DDBJ databases">
        <title>Frigoriglobus tundricola gen. nov., sp. nov., a psychrotolerant cellulolytic planctomycete of the family Gemmataceae with two divergent copies of 16S rRNA gene.</title>
        <authorList>
            <person name="Kulichevskaya I.S."/>
            <person name="Ivanova A.A."/>
            <person name="Naumoff D.G."/>
            <person name="Beletsky A.V."/>
            <person name="Rijpstra W.I.C."/>
            <person name="Sinninghe Damste J.S."/>
            <person name="Mardanov A.V."/>
            <person name="Ravin N.V."/>
            <person name="Dedysh S.N."/>
        </authorList>
    </citation>
    <scope>NUCLEOTIDE SEQUENCE [LARGE SCALE GENOMIC DNA]</scope>
    <source>
        <strain evidence="3">PL17</strain>
    </source>
</reference>